<evidence type="ECO:0000313" key="3">
    <source>
        <dbReference type="Proteomes" id="UP000035021"/>
    </source>
</evidence>
<comment type="caution">
    <text evidence="2">The sequence shown here is derived from an EMBL/GenBank/DDBJ whole genome shotgun (WGS) entry which is preliminary data.</text>
</comment>
<name>A0ABQ0IKM4_9ACTN</name>
<reference evidence="2 3" key="1">
    <citation type="submission" date="2013-02" db="EMBL/GenBank/DDBJ databases">
        <title>Whole genome shotgun sequence of Gordonia paraffinivorans NBRC 108238.</title>
        <authorList>
            <person name="Isaki-Nakamura S."/>
            <person name="Hosoyama A."/>
            <person name="Tsuchikane K."/>
            <person name="Ando Y."/>
            <person name="Baba S."/>
            <person name="Ohji S."/>
            <person name="Hamada M."/>
            <person name="Tamura T."/>
            <person name="Yamazoe A."/>
            <person name="Yamazaki S."/>
            <person name="Fujita N."/>
        </authorList>
    </citation>
    <scope>NUCLEOTIDE SEQUENCE [LARGE SCALE GENOMIC DNA]</scope>
    <source>
        <strain evidence="2 3">NBRC 108238</strain>
    </source>
</reference>
<gene>
    <name evidence="2" type="ORF">GP2_017_00490</name>
</gene>
<feature type="region of interest" description="Disordered" evidence="1">
    <location>
        <begin position="100"/>
        <end position="204"/>
    </location>
</feature>
<keyword evidence="3" id="KW-1185">Reference proteome</keyword>
<feature type="compositionally biased region" description="Acidic residues" evidence="1">
    <location>
        <begin position="143"/>
        <end position="153"/>
    </location>
</feature>
<dbReference type="EMBL" id="BAOQ01000017">
    <property type="protein sequence ID" value="GAC84020.1"/>
    <property type="molecule type" value="Genomic_DNA"/>
</dbReference>
<sequence length="204" mass="21962">MGLAVACREFLGSTSTIATSGSARRWRFPSVRVFRVIGRREGYPQLCPQVWNSVRDRRFTDLHDAPGRLRDANPFDACACRGALPSAFCAGGARHTAFRRSAPDVSVQPAGDVSPILRHCGHMADNDKPDRTTTDDDLRTDPDMPEQPDEADGPESLLPTADDTPIGETERTAEEKAVYEAAVPDDEANLGHAVGGSEGTADGQ</sequence>
<dbReference type="Proteomes" id="UP000035021">
    <property type="component" value="Unassembled WGS sequence"/>
</dbReference>
<proteinExistence type="predicted"/>
<evidence type="ECO:0000256" key="1">
    <source>
        <dbReference type="SAM" id="MobiDB-lite"/>
    </source>
</evidence>
<evidence type="ECO:0000313" key="2">
    <source>
        <dbReference type="EMBL" id="GAC84020.1"/>
    </source>
</evidence>
<feature type="compositionally biased region" description="Basic and acidic residues" evidence="1">
    <location>
        <begin position="122"/>
        <end position="142"/>
    </location>
</feature>
<organism evidence="2 3">
    <name type="scientific">Gordonia paraffinivorans NBRC 108238</name>
    <dbReference type="NCBI Taxonomy" id="1223543"/>
    <lineage>
        <taxon>Bacteria</taxon>
        <taxon>Bacillati</taxon>
        <taxon>Actinomycetota</taxon>
        <taxon>Actinomycetes</taxon>
        <taxon>Mycobacteriales</taxon>
        <taxon>Gordoniaceae</taxon>
        <taxon>Gordonia</taxon>
    </lineage>
</organism>
<accession>A0ABQ0IKM4</accession>
<protein>
    <submittedName>
        <fullName evidence="2">Uncharacterized protein</fullName>
    </submittedName>
</protein>
<feature type="compositionally biased region" description="Basic and acidic residues" evidence="1">
    <location>
        <begin position="168"/>
        <end position="178"/>
    </location>
</feature>